<dbReference type="EMBL" id="JAAMPC010000010">
    <property type="protein sequence ID" value="KAG2287451.1"/>
    <property type="molecule type" value="Genomic_DNA"/>
</dbReference>
<dbReference type="Proteomes" id="UP000886595">
    <property type="component" value="Unassembled WGS sequence"/>
</dbReference>
<dbReference type="AlphaFoldDB" id="A0A8X7USY7"/>
<evidence type="ECO:0000313" key="2">
    <source>
        <dbReference type="Proteomes" id="UP000886595"/>
    </source>
</evidence>
<name>A0A8X7USY7_BRACI</name>
<sequence>MVVRSPALLTYSVDNNLAPKVEFLLEEMRGDVKEVKSLGSCLEAEFIVYQSDHRGGSGIDLEKVYVCMGDTEGDVENHVLKAERAVREFLLHSLRIQHQQSIPLALQLRRGSKQKMKPRHVNTCDIKRVLEET</sequence>
<proteinExistence type="predicted"/>
<organism evidence="1 2">
    <name type="scientific">Brassica carinata</name>
    <name type="common">Ethiopian mustard</name>
    <name type="synonym">Abyssinian cabbage</name>
    <dbReference type="NCBI Taxonomy" id="52824"/>
    <lineage>
        <taxon>Eukaryota</taxon>
        <taxon>Viridiplantae</taxon>
        <taxon>Streptophyta</taxon>
        <taxon>Embryophyta</taxon>
        <taxon>Tracheophyta</taxon>
        <taxon>Spermatophyta</taxon>
        <taxon>Magnoliopsida</taxon>
        <taxon>eudicotyledons</taxon>
        <taxon>Gunneridae</taxon>
        <taxon>Pentapetalae</taxon>
        <taxon>rosids</taxon>
        <taxon>malvids</taxon>
        <taxon>Brassicales</taxon>
        <taxon>Brassicaceae</taxon>
        <taxon>Brassiceae</taxon>
        <taxon>Brassica</taxon>
    </lineage>
</organism>
<gene>
    <name evidence="1" type="ORF">Bca52824_047055</name>
</gene>
<keyword evidence="2" id="KW-1185">Reference proteome</keyword>
<accession>A0A8X7USY7</accession>
<evidence type="ECO:0000313" key="1">
    <source>
        <dbReference type="EMBL" id="KAG2287451.1"/>
    </source>
</evidence>
<dbReference type="OrthoDB" id="637682at2759"/>
<protein>
    <submittedName>
        <fullName evidence="1">Uncharacterized protein</fullName>
    </submittedName>
</protein>
<reference evidence="1 2" key="1">
    <citation type="submission" date="2020-02" db="EMBL/GenBank/DDBJ databases">
        <authorList>
            <person name="Ma Q."/>
            <person name="Huang Y."/>
            <person name="Song X."/>
            <person name="Pei D."/>
        </authorList>
    </citation>
    <scope>NUCLEOTIDE SEQUENCE [LARGE SCALE GENOMIC DNA]</scope>
    <source>
        <strain evidence="1">Sxm20200214</strain>
        <tissue evidence="1">Leaf</tissue>
    </source>
</reference>
<comment type="caution">
    <text evidence="1">The sequence shown here is derived from an EMBL/GenBank/DDBJ whole genome shotgun (WGS) entry which is preliminary data.</text>
</comment>